<reference evidence="2 3" key="1">
    <citation type="submission" date="2022-11" db="EMBL/GenBank/DDBJ databases">
        <title>Minimal conservation of predation-associated metabolite biosynthetic gene clusters underscores biosynthetic potential of Myxococcota including descriptions for ten novel species: Archangium lansinium sp. nov., Myxococcus landrumus sp. nov., Nannocystis bai.</title>
        <authorList>
            <person name="Ahearne A."/>
            <person name="Stevens C."/>
            <person name="Dowd S."/>
        </authorList>
    </citation>
    <scope>NUCLEOTIDE SEQUENCE [LARGE SCALE GENOMIC DNA]</scope>
    <source>
        <strain evidence="2 3">RJM3</strain>
    </source>
</reference>
<dbReference type="InterPro" id="IPR028974">
    <property type="entry name" value="TSP_type-3_rpt"/>
</dbReference>
<feature type="compositionally biased region" description="Polar residues" evidence="1">
    <location>
        <begin position="139"/>
        <end position="151"/>
    </location>
</feature>
<organism evidence="2 3">
    <name type="scientific">Polyangium mundeleinium</name>
    <dbReference type="NCBI Taxonomy" id="2995306"/>
    <lineage>
        <taxon>Bacteria</taxon>
        <taxon>Pseudomonadati</taxon>
        <taxon>Myxococcota</taxon>
        <taxon>Polyangia</taxon>
        <taxon>Polyangiales</taxon>
        <taxon>Polyangiaceae</taxon>
        <taxon>Polyangium</taxon>
    </lineage>
</organism>
<name>A0ABT5F916_9BACT</name>
<evidence type="ECO:0000313" key="2">
    <source>
        <dbReference type="EMBL" id="MDC0749667.1"/>
    </source>
</evidence>
<dbReference type="SUPFAM" id="SSF103647">
    <property type="entry name" value="TSP type-3 repeat"/>
    <property type="match status" value="1"/>
</dbReference>
<dbReference type="EMBL" id="JAQNDO010000001">
    <property type="protein sequence ID" value="MDC0749667.1"/>
    <property type="molecule type" value="Genomic_DNA"/>
</dbReference>
<dbReference type="Proteomes" id="UP001221411">
    <property type="component" value="Unassembled WGS sequence"/>
</dbReference>
<dbReference type="PROSITE" id="PS51257">
    <property type="entry name" value="PROKAR_LIPOPROTEIN"/>
    <property type="match status" value="1"/>
</dbReference>
<dbReference type="RefSeq" id="WP_271929772.1">
    <property type="nucleotide sequence ID" value="NZ_JAQNDO010000001.1"/>
</dbReference>
<feature type="compositionally biased region" description="Acidic residues" evidence="1">
    <location>
        <begin position="89"/>
        <end position="99"/>
    </location>
</feature>
<sequence length="151" mass="16201">MKRIHGFHYVTAFFGMLVAVGCMESVTREEDENVDTVDGRLLFCVDADNDKVCSTDDNCPTVANYNQKDIDGDGIGDACDNCVTVDNPDQADSDNDDVGDAPSWPRRGTRRSRSGTWGTATPPSSSSLWSRPAGAPASRSFSSSALTAKAR</sequence>
<comment type="caution">
    <text evidence="2">The sequence shown here is derived from an EMBL/GenBank/DDBJ whole genome shotgun (WGS) entry which is preliminary data.</text>
</comment>
<feature type="region of interest" description="Disordered" evidence="1">
    <location>
        <begin position="86"/>
        <end position="151"/>
    </location>
</feature>
<evidence type="ECO:0000256" key="1">
    <source>
        <dbReference type="SAM" id="MobiDB-lite"/>
    </source>
</evidence>
<dbReference type="Gene3D" id="4.10.1080.10">
    <property type="entry name" value="TSP type-3 repeat"/>
    <property type="match status" value="1"/>
</dbReference>
<keyword evidence="3" id="KW-1185">Reference proteome</keyword>
<evidence type="ECO:0000313" key="3">
    <source>
        <dbReference type="Proteomes" id="UP001221411"/>
    </source>
</evidence>
<gene>
    <name evidence="2" type="ORF">POL67_50520</name>
</gene>
<accession>A0ABT5F916</accession>
<dbReference type="PANTHER" id="PTHR10199:SF100">
    <property type="entry name" value="THROMBOSPONDIN, ISOFORM A"/>
    <property type="match status" value="1"/>
</dbReference>
<dbReference type="PANTHER" id="PTHR10199">
    <property type="entry name" value="THROMBOSPONDIN"/>
    <property type="match status" value="1"/>
</dbReference>
<proteinExistence type="predicted"/>
<protein>
    <submittedName>
        <fullName evidence="2">Thrombospondin type 3 repeat-containing protein</fullName>
    </submittedName>
</protein>